<dbReference type="InterPro" id="IPR036415">
    <property type="entry name" value="Lamin_tail_dom_sf"/>
</dbReference>
<reference evidence="2" key="1">
    <citation type="journal article" date="2014" name="Front. Microbiol.">
        <title>High frequency of phylogenetically diverse reductive dehalogenase-homologous genes in deep subseafloor sedimentary metagenomes.</title>
        <authorList>
            <person name="Kawai M."/>
            <person name="Futagami T."/>
            <person name="Toyoda A."/>
            <person name="Takaki Y."/>
            <person name="Nishi S."/>
            <person name="Hori S."/>
            <person name="Arai W."/>
            <person name="Tsubouchi T."/>
            <person name="Morono Y."/>
            <person name="Uchiyama I."/>
            <person name="Ito T."/>
            <person name="Fujiyama A."/>
            <person name="Inagaki F."/>
            <person name="Takami H."/>
        </authorList>
    </citation>
    <scope>NUCLEOTIDE SEQUENCE</scope>
    <source>
        <strain evidence="2">Expedition CK06-06</strain>
    </source>
</reference>
<dbReference type="SUPFAM" id="SSF74853">
    <property type="entry name" value="Lamin A/C globular tail domain"/>
    <property type="match status" value="1"/>
</dbReference>
<dbReference type="AlphaFoldDB" id="X1MAW7"/>
<name>X1MAW7_9ZZZZ</name>
<comment type="caution">
    <text evidence="2">The sequence shown here is derived from an EMBL/GenBank/DDBJ whole genome shotgun (WGS) entry which is preliminary data.</text>
</comment>
<protein>
    <recommendedName>
        <fullName evidence="1">LTD domain-containing protein</fullName>
    </recommendedName>
</protein>
<sequence>ASQTGVSFGRYLKSTGIYDFVAMDSNTPGSANAYPKIGPIVINEIMYHPDPNGDAEYIELYNITNADVNLYDDQSNPWKFTDGIEFTFPADVNIPAYGYLLVVKDMNAFESQYSSVPDVQVFEWESGRLDNAGEKVELSMPGDVDAGGERHYIRIDHVRYDDDAPWPTTPDGCGKSLARKDLNDYGNDVINWDANDPSPGE</sequence>
<dbReference type="PROSITE" id="PS51841">
    <property type="entry name" value="LTD"/>
    <property type="match status" value="1"/>
</dbReference>
<evidence type="ECO:0000313" key="2">
    <source>
        <dbReference type="EMBL" id="GAI28423.1"/>
    </source>
</evidence>
<organism evidence="2">
    <name type="scientific">marine sediment metagenome</name>
    <dbReference type="NCBI Taxonomy" id="412755"/>
    <lineage>
        <taxon>unclassified sequences</taxon>
        <taxon>metagenomes</taxon>
        <taxon>ecological metagenomes</taxon>
    </lineage>
</organism>
<gene>
    <name evidence="2" type="ORF">S06H3_32320</name>
</gene>
<feature type="domain" description="LTD" evidence="1">
    <location>
        <begin position="27"/>
        <end position="162"/>
    </location>
</feature>
<feature type="non-terminal residue" evidence="2">
    <location>
        <position position="1"/>
    </location>
</feature>
<dbReference type="InterPro" id="IPR001322">
    <property type="entry name" value="Lamin_tail_dom"/>
</dbReference>
<dbReference type="Pfam" id="PF00932">
    <property type="entry name" value="LTD"/>
    <property type="match status" value="1"/>
</dbReference>
<accession>X1MAW7</accession>
<proteinExistence type="predicted"/>
<dbReference type="EMBL" id="BARV01019214">
    <property type="protein sequence ID" value="GAI28423.1"/>
    <property type="molecule type" value="Genomic_DNA"/>
</dbReference>
<evidence type="ECO:0000259" key="1">
    <source>
        <dbReference type="PROSITE" id="PS51841"/>
    </source>
</evidence>